<organism evidence="2 3">
    <name type="scientific">Paralvinella palmiformis</name>
    <dbReference type="NCBI Taxonomy" id="53620"/>
    <lineage>
        <taxon>Eukaryota</taxon>
        <taxon>Metazoa</taxon>
        <taxon>Spiralia</taxon>
        <taxon>Lophotrochozoa</taxon>
        <taxon>Annelida</taxon>
        <taxon>Polychaeta</taxon>
        <taxon>Sedentaria</taxon>
        <taxon>Canalipalpata</taxon>
        <taxon>Terebellida</taxon>
        <taxon>Terebelliformia</taxon>
        <taxon>Alvinellidae</taxon>
        <taxon>Paralvinella</taxon>
    </lineage>
</organism>
<accession>A0AAD9MS41</accession>
<comment type="caution">
    <text evidence="2">The sequence shown here is derived from an EMBL/GenBank/DDBJ whole genome shotgun (WGS) entry which is preliminary data.</text>
</comment>
<proteinExistence type="predicted"/>
<gene>
    <name evidence="2" type="ORF">LSH36_1037g00042</name>
</gene>
<feature type="region of interest" description="Disordered" evidence="1">
    <location>
        <begin position="1"/>
        <end position="28"/>
    </location>
</feature>
<sequence length="28" mass="2995">MEADEQAPTGDRPEPQVAAPDVAEPMDQ</sequence>
<evidence type="ECO:0000256" key="1">
    <source>
        <dbReference type="SAM" id="MobiDB-lite"/>
    </source>
</evidence>
<dbReference type="AlphaFoldDB" id="A0AAD9MS41"/>
<dbReference type="Proteomes" id="UP001208570">
    <property type="component" value="Unassembled WGS sequence"/>
</dbReference>
<evidence type="ECO:0000313" key="2">
    <source>
        <dbReference type="EMBL" id="KAK2141806.1"/>
    </source>
</evidence>
<protein>
    <submittedName>
        <fullName evidence="2">Uncharacterized protein</fullName>
    </submittedName>
</protein>
<name>A0AAD9MS41_9ANNE</name>
<evidence type="ECO:0000313" key="3">
    <source>
        <dbReference type="Proteomes" id="UP001208570"/>
    </source>
</evidence>
<reference evidence="2" key="1">
    <citation type="journal article" date="2023" name="Mol. Biol. Evol.">
        <title>Third-Generation Sequencing Reveals the Adaptive Role of the Epigenome in Three Deep-Sea Polychaetes.</title>
        <authorList>
            <person name="Perez M."/>
            <person name="Aroh O."/>
            <person name="Sun Y."/>
            <person name="Lan Y."/>
            <person name="Juniper S.K."/>
            <person name="Young C.R."/>
            <person name="Angers B."/>
            <person name="Qian P.Y."/>
        </authorList>
    </citation>
    <scope>NUCLEOTIDE SEQUENCE</scope>
    <source>
        <strain evidence="2">P08H-3</strain>
    </source>
</reference>
<dbReference type="EMBL" id="JAODUP010001037">
    <property type="protein sequence ID" value="KAK2141806.1"/>
    <property type="molecule type" value="Genomic_DNA"/>
</dbReference>
<keyword evidence="3" id="KW-1185">Reference proteome</keyword>